<protein>
    <recommendedName>
        <fullName evidence="1">Flagellar Assembly Protein A N-terminal region domain-containing protein</fullName>
    </recommendedName>
</protein>
<name>A0ABM8AP75_9BACT</name>
<organism evidence="2 3">
    <name type="scientific">Pseudodesulfovibrio portus</name>
    <dbReference type="NCBI Taxonomy" id="231439"/>
    <lineage>
        <taxon>Bacteria</taxon>
        <taxon>Pseudomonadati</taxon>
        <taxon>Thermodesulfobacteriota</taxon>
        <taxon>Desulfovibrionia</taxon>
        <taxon>Desulfovibrionales</taxon>
        <taxon>Desulfovibrionaceae</taxon>
    </lineage>
</organism>
<reference evidence="2" key="1">
    <citation type="submission" date="2022-08" db="EMBL/GenBank/DDBJ databases">
        <title>Genome Sequence of the sulphate-reducing bacterium, Pseudodesulfovibrio portus JCM14722.</title>
        <authorList>
            <person name="Kondo R."/>
            <person name="Kataoka T."/>
        </authorList>
    </citation>
    <scope>NUCLEOTIDE SEQUENCE</scope>
    <source>
        <strain evidence="2">JCM 14722</strain>
    </source>
</reference>
<accession>A0ABM8AP75</accession>
<dbReference type="RefSeq" id="WP_264983237.1">
    <property type="nucleotide sequence ID" value="NZ_AP026708.1"/>
</dbReference>
<dbReference type="InterPro" id="IPR046865">
    <property type="entry name" value="FapA_b_solenoid"/>
</dbReference>
<evidence type="ECO:0000259" key="1">
    <source>
        <dbReference type="Pfam" id="PF20250"/>
    </source>
</evidence>
<feature type="domain" description="Flagellar Assembly Protein A N-terminal region" evidence="1">
    <location>
        <begin position="89"/>
        <end position="261"/>
    </location>
</feature>
<dbReference type="EMBL" id="AP026708">
    <property type="protein sequence ID" value="BDQ33183.1"/>
    <property type="molecule type" value="Genomic_DNA"/>
</dbReference>
<dbReference type="InterPro" id="IPR046866">
    <property type="entry name" value="FapA_N"/>
</dbReference>
<evidence type="ECO:0000313" key="2">
    <source>
        <dbReference type="EMBL" id="BDQ33183.1"/>
    </source>
</evidence>
<sequence length="543" mass="56664">MAADETRCPLTEGSITPLGDFTLPVIPGKPFAELNEAGLPPELSPGMGDEMPYPSSHLICNPDAATVTADTVGLVQADQDGLNVIPLWTVSEDGMTMTMDFYPTDCFGDPISDDKYRDWLPEGCRGIDNDALDAAVAEAKKTGNPVMEVVIAHGVEPLNGRDGQVKLSFQSGDDIGTRQKDGSINFRERGGMACVAEGEHVASLTPPTPGKSGFDVLGNELPAKDGKPLALKAGTGVTSAGGDGVTQVFTATMAGMIVHKDDTLSVSDILEINSDVDLASGNVHVDKGSILIKGTVTTGAEVTAQDNLVVEEVVENATLRAGNDVTVGGGVLMDEGGLIEAGGTVSAKFFRNATIRAGGDVVAEVDFVNCDIIATGRVISGSDKGLANGGVYVCGGMDVAEVGTDVGSTTKVTLALPGGEDQDIDDRTHKLQKRVEELKKFIGADDAAAALLSAPKEDRAILAELFKAKALLLAKIRGIEEEKKQRLIARGKELARIGITARKTAHAGTTVRIGNKTLKLKKAVQASKIHWDPEKGDIAVSGI</sequence>
<dbReference type="PANTHER" id="PTHR38032:SF1">
    <property type="entry name" value="RNA-BINDING PROTEIN KHPB N-TERMINAL DOMAIN-CONTAINING PROTEIN"/>
    <property type="match status" value="1"/>
</dbReference>
<dbReference type="PANTHER" id="PTHR38032">
    <property type="entry name" value="POLYMERASE-RELATED"/>
    <property type="match status" value="1"/>
</dbReference>
<keyword evidence="3" id="KW-1185">Reference proteome</keyword>
<dbReference type="Pfam" id="PF03961">
    <property type="entry name" value="FapA"/>
    <property type="match status" value="1"/>
</dbReference>
<dbReference type="Proteomes" id="UP001061361">
    <property type="component" value="Chromosome"/>
</dbReference>
<evidence type="ECO:0000313" key="3">
    <source>
        <dbReference type="Proteomes" id="UP001061361"/>
    </source>
</evidence>
<dbReference type="InterPro" id="IPR005646">
    <property type="entry name" value="FapA"/>
</dbReference>
<dbReference type="Pfam" id="PF20250">
    <property type="entry name" value="FapA_N"/>
    <property type="match status" value="1"/>
</dbReference>
<gene>
    <name evidence="2" type="ORF">JCM14722_07250</name>
</gene>
<proteinExistence type="predicted"/>